<evidence type="ECO:0000313" key="1">
    <source>
        <dbReference type="EMBL" id="CDW41420.1"/>
    </source>
</evidence>
<dbReference type="EMBL" id="HACA01024059">
    <property type="protein sequence ID" value="CDW41420.1"/>
    <property type="molecule type" value="Transcribed_RNA"/>
</dbReference>
<organism evidence="1">
    <name type="scientific">Lepeophtheirus salmonis</name>
    <name type="common">Salmon louse</name>
    <name type="synonym">Caligus salmonis</name>
    <dbReference type="NCBI Taxonomy" id="72036"/>
    <lineage>
        <taxon>Eukaryota</taxon>
        <taxon>Metazoa</taxon>
        <taxon>Ecdysozoa</taxon>
        <taxon>Arthropoda</taxon>
        <taxon>Crustacea</taxon>
        <taxon>Multicrustacea</taxon>
        <taxon>Hexanauplia</taxon>
        <taxon>Copepoda</taxon>
        <taxon>Siphonostomatoida</taxon>
        <taxon>Caligidae</taxon>
        <taxon>Lepeophtheirus</taxon>
    </lineage>
</organism>
<dbReference type="AlphaFoldDB" id="A0A0K2UTR1"/>
<sequence>MSSVIHYTPLRPDTASRIFFRNILDETDGPNTKRRHL</sequence>
<protein>
    <submittedName>
        <fullName evidence="1">Uncharacterized protein</fullName>
    </submittedName>
</protein>
<reference evidence="1" key="1">
    <citation type="submission" date="2014-05" db="EMBL/GenBank/DDBJ databases">
        <authorList>
            <person name="Chronopoulou M."/>
        </authorList>
    </citation>
    <scope>NUCLEOTIDE SEQUENCE</scope>
    <source>
        <tissue evidence="1">Whole organism</tissue>
    </source>
</reference>
<accession>A0A0K2UTR1</accession>
<name>A0A0K2UTR1_LEPSM</name>
<proteinExistence type="predicted"/>